<sequence length="134" mass="14701">MEYDNILSDILGRKDFLVVGKNVIRTDALDKALGKAKYTADYVPKGTTILKVYRSTVAHAKIRSIDTSEALKVPGVEAIYTGADITGNNQIGYALPDQPFLNDKKVHFVGDPIALICAKDEYAATEAMDKMYVD</sequence>
<evidence type="ECO:0000256" key="1">
    <source>
        <dbReference type="ARBA" id="ARBA00022505"/>
    </source>
</evidence>
<accession>X0RY71</accession>
<evidence type="ECO:0000256" key="2">
    <source>
        <dbReference type="ARBA" id="ARBA00023002"/>
    </source>
</evidence>
<dbReference type="PANTHER" id="PTHR11908:SF132">
    <property type="entry name" value="ALDEHYDE OXIDASE 1-RELATED"/>
    <property type="match status" value="1"/>
</dbReference>
<feature type="non-terminal residue" evidence="4">
    <location>
        <position position="134"/>
    </location>
</feature>
<reference evidence="4" key="1">
    <citation type="journal article" date="2014" name="Front. Microbiol.">
        <title>High frequency of phylogenetically diverse reductive dehalogenase-homologous genes in deep subseafloor sedimentary metagenomes.</title>
        <authorList>
            <person name="Kawai M."/>
            <person name="Futagami T."/>
            <person name="Toyoda A."/>
            <person name="Takaki Y."/>
            <person name="Nishi S."/>
            <person name="Hori S."/>
            <person name="Arai W."/>
            <person name="Tsubouchi T."/>
            <person name="Morono Y."/>
            <person name="Uchiyama I."/>
            <person name="Ito T."/>
            <person name="Fujiyama A."/>
            <person name="Inagaki F."/>
            <person name="Takami H."/>
        </authorList>
    </citation>
    <scope>NUCLEOTIDE SEQUENCE</scope>
    <source>
        <strain evidence="4">Expedition CK06-06</strain>
    </source>
</reference>
<dbReference type="Gene3D" id="3.90.1170.50">
    <property type="entry name" value="Aldehyde oxidase/xanthine dehydrogenase, a/b hammerhead"/>
    <property type="match status" value="1"/>
</dbReference>
<dbReference type="GO" id="GO:0005506">
    <property type="term" value="F:iron ion binding"/>
    <property type="evidence" value="ECO:0007669"/>
    <property type="project" value="InterPro"/>
</dbReference>
<dbReference type="InterPro" id="IPR016208">
    <property type="entry name" value="Ald_Oxase/xanthine_DH-like"/>
</dbReference>
<keyword evidence="1" id="KW-0500">Molybdenum</keyword>
<dbReference type="EMBL" id="BARS01001584">
    <property type="protein sequence ID" value="GAF73743.1"/>
    <property type="molecule type" value="Genomic_DNA"/>
</dbReference>
<dbReference type="SUPFAM" id="SSF54665">
    <property type="entry name" value="CO dehydrogenase molybdoprotein N-domain-like"/>
    <property type="match status" value="1"/>
</dbReference>
<dbReference type="SMART" id="SM01008">
    <property type="entry name" value="Ald_Xan_dh_C"/>
    <property type="match status" value="1"/>
</dbReference>
<dbReference type="AlphaFoldDB" id="X0RY71"/>
<dbReference type="Pfam" id="PF01315">
    <property type="entry name" value="Ald_Xan_dh_C"/>
    <property type="match status" value="1"/>
</dbReference>
<dbReference type="InterPro" id="IPR000674">
    <property type="entry name" value="Ald_Oxase/Xan_DH_a/b"/>
</dbReference>
<gene>
    <name evidence="4" type="ORF">S01H1_03026</name>
</gene>
<name>X0RY71_9ZZZZ</name>
<comment type="caution">
    <text evidence="4">The sequence shown here is derived from an EMBL/GenBank/DDBJ whole genome shotgun (WGS) entry which is preliminary data.</text>
</comment>
<organism evidence="4">
    <name type="scientific">marine sediment metagenome</name>
    <dbReference type="NCBI Taxonomy" id="412755"/>
    <lineage>
        <taxon>unclassified sequences</taxon>
        <taxon>metagenomes</taxon>
        <taxon>ecological metagenomes</taxon>
    </lineage>
</organism>
<feature type="domain" description="Aldehyde oxidase/xanthine dehydrogenase a/b hammerhead" evidence="3">
    <location>
        <begin position="33"/>
        <end position="131"/>
    </location>
</feature>
<protein>
    <recommendedName>
        <fullName evidence="3">Aldehyde oxidase/xanthine dehydrogenase a/b hammerhead domain-containing protein</fullName>
    </recommendedName>
</protein>
<proteinExistence type="predicted"/>
<dbReference type="PANTHER" id="PTHR11908">
    <property type="entry name" value="XANTHINE DEHYDROGENASE"/>
    <property type="match status" value="1"/>
</dbReference>
<evidence type="ECO:0000313" key="4">
    <source>
        <dbReference type="EMBL" id="GAF73743.1"/>
    </source>
</evidence>
<keyword evidence="2" id="KW-0560">Oxidoreductase</keyword>
<dbReference type="InterPro" id="IPR036856">
    <property type="entry name" value="Ald_Oxase/Xan_DH_a/b_sf"/>
</dbReference>
<dbReference type="GO" id="GO:0016491">
    <property type="term" value="F:oxidoreductase activity"/>
    <property type="evidence" value="ECO:0007669"/>
    <property type="project" value="UniProtKB-KW"/>
</dbReference>
<evidence type="ECO:0000259" key="3">
    <source>
        <dbReference type="SMART" id="SM01008"/>
    </source>
</evidence>